<evidence type="ECO:0000313" key="2">
    <source>
        <dbReference type="Proteomes" id="UP000194948"/>
    </source>
</evidence>
<reference evidence="2" key="1">
    <citation type="submission" date="2017-05" db="EMBL/GenBank/DDBJ databases">
        <title>The Genome Sequence of EEnterococcus faecalis 9F2_4866.</title>
        <authorList>
            <consortium name="The Broad Institute Genomics Platform"/>
            <consortium name="The Broad Institute Genomic Center for Infectious Diseases"/>
            <person name="Earl A."/>
            <person name="Manson A."/>
            <person name="Schwartman J."/>
            <person name="Gilmore M."/>
            <person name="Abouelleil A."/>
            <person name="Cao P."/>
            <person name="Chapman S."/>
            <person name="Cusick C."/>
            <person name="Shea T."/>
            <person name="Young S."/>
            <person name="Neafsey D."/>
            <person name="Nusbaum C."/>
            <person name="Birren B."/>
        </authorList>
    </citation>
    <scope>NUCLEOTIDE SEQUENCE [LARGE SCALE GENOMIC DNA]</scope>
    <source>
        <strain evidence="2">7F3_DIV0205</strain>
    </source>
</reference>
<sequence>MQKPEILNCNIGVCIYNPALATLGGKFGGAALVAACGGLASAIG</sequence>
<dbReference type="EMBL" id="CP147244">
    <property type="protein sequence ID" value="WYK00597.1"/>
    <property type="molecule type" value="Genomic_DNA"/>
</dbReference>
<dbReference type="RefSeq" id="WP_283936096.1">
    <property type="nucleotide sequence ID" value="NZ_CP147244.1"/>
</dbReference>
<proteinExistence type="predicted"/>
<protein>
    <submittedName>
        <fullName evidence="1">Uncharacterized protein</fullName>
    </submittedName>
</protein>
<keyword evidence="2" id="KW-1185">Reference proteome</keyword>
<dbReference type="Proteomes" id="UP000194948">
    <property type="component" value="Chromosome"/>
</dbReference>
<gene>
    <name evidence="1" type="ORF">A5821_001695</name>
</gene>
<organism evidence="1 2">
    <name type="scientific">Candidatus Enterococcus palustris</name>
    <dbReference type="NCBI Taxonomy" id="1834189"/>
    <lineage>
        <taxon>Bacteria</taxon>
        <taxon>Bacillati</taxon>
        <taxon>Bacillota</taxon>
        <taxon>Bacilli</taxon>
        <taxon>Lactobacillales</taxon>
        <taxon>Enterococcaceae</taxon>
        <taxon>Enterococcus</taxon>
    </lineage>
</organism>
<dbReference type="AlphaFoldDB" id="A0AAQ3Y600"/>
<accession>A0AAQ3Y600</accession>
<evidence type="ECO:0000313" key="1">
    <source>
        <dbReference type="EMBL" id="WYK00597.1"/>
    </source>
</evidence>
<name>A0AAQ3Y600_9ENTE</name>
<reference evidence="1 2" key="2">
    <citation type="submission" date="2024-03" db="EMBL/GenBank/DDBJ databases">
        <title>The Genome Sequence of Enterococcus sp. DIV0205d.</title>
        <authorList>
            <consortium name="The Broad Institute Genomics Platform"/>
            <consortium name="The Broad Institute Microbial Omics Core"/>
            <consortium name="The Broad Institute Genomic Center for Infectious Diseases"/>
            <person name="Earl A."/>
            <person name="Manson A."/>
            <person name="Gilmore M."/>
            <person name="Schwartman J."/>
            <person name="Shea T."/>
            <person name="Abouelleil A."/>
            <person name="Cao P."/>
            <person name="Chapman S."/>
            <person name="Cusick C."/>
            <person name="Young S."/>
            <person name="Neafsey D."/>
            <person name="Nusbaum C."/>
            <person name="Birren B."/>
        </authorList>
    </citation>
    <scope>NUCLEOTIDE SEQUENCE [LARGE SCALE GENOMIC DNA]</scope>
    <source>
        <strain evidence="1 2">7F3_DIV0205</strain>
    </source>
</reference>